<dbReference type="Proteomes" id="UP001177744">
    <property type="component" value="Unassembled WGS sequence"/>
</dbReference>
<organism evidence="1 2">
    <name type="scientific">Cnephaeus nilssonii</name>
    <name type="common">Northern bat</name>
    <name type="synonym">Eptesicus nilssonii</name>
    <dbReference type="NCBI Taxonomy" id="3371016"/>
    <lineage>
        <taxon>Eukaryota</taxon>
        <taxon>Metazoa</taxon>
        <taxon>Chordata</taxon>
        <taxon>Craniata</taxon>
        <taxon>Vertebrata</taxon>
        <taxon>Euteleostomi</taxon>
        <taxon>Mammalia</taxon>
        <taxon>Eutheria</taxon>
        <taxon>Laurasiatheria</taxon>
        <taxon>Chiroptera</taxon>
        <taxon>Yangochiroptera</taxon>
        <taxon>Vespertilionidae</taxon>
        <taxon>Cnephaeus</taxon>
    </lineage>
</organism>
<comment type="caution">
    <text evidence="1">The sequence shown here is derived from an EMBL/GenBank/DDBJ whole genome shotgun (WGS) entry which is preliminary data.</text>
</comment>
<evidence type="ECO:0000313" key="2">
    <source>
        <dbReference type="Proteomes" id="UP001177744"/>
    </source>
</evidence>
<sequence length="59" mass="6496">MTRGVENLIRMGVAGLILVMLGLLLFEAQNNPIRTLDVARMRTQREQCTVQSGGALEPI</sequence>
<proteinExistence type="predicted"/>
<evidence type="ECO:0000313" key="1">
    <source>
        <dbReference type="EMBL" id="KAK1329719.1"/>
    </source>
</evidence>
<gene>
    <name evidence="1" type="ORF">QTO34_009902</name>
</gene>
<protein>
    <submittedName>
        <fullName evidence="1">Uncharacterized protein</fullName>
    </submittedName>
</protein>
<dbReference type="AlphaFoldDB" id="A0AA40HEI6"/>
<dbReference type="EMBL" id="JAULJE010000021">
    <property type="protein sequence ID" value="KAK1329719.1"/>
    <property type="molecule type" value="Genomic_DNA"/>
</dbReference>
<keyword evidence="2" id="KW-1185">Reference proteome</keyword>
<reference evidence="1" key="1">
    <citation type="submission" date="2023-06" db="EMBL/GenBank/DDBJ databases">
        <title>Reference genome for the Northern bat (Eptesicus nilssonii), a most northern bat species.</title>
        <authorList>
            <person name="Laine V.N."/>
            <person name="Pulliainen A.T."/>
            <person name="Lilley T.M."/>
        </authorList>
    </citation>
    <scope>NUCLEOTIDE SEQUENCE</scope>
    <source>
        <strain evidence="1">BLF_Eptnil</strain>
        <tissue evidence="1">Kidney</tissue>
    </source>
</reference>
<name>A0AA40HEI6_CNENI</name>
<accession>A0AA40HEI6</accession>